<feature type="region of interest" description="Disordered" evidence="8">
    <location>
        <begin position="1713"/>
        <end position="1732"/>
    </location>
</feature>
<dbReference type="InterPro" id="IPR036736">
    <property type="entry name" value="ACP-like_sf"/>
</dbReference>
<dbReference type="Pfam" id="PF00550">
    <property type="entry name" value="PP-binding"/>
    <property type="match status" value="1"/>
</dbReference>
<dbReference type="SUPFAM" id="SSF53901">
    <property type="entry name" value="Thiolase-like"/>
    <property type="match status" value="1"/>
</dbReference>
<feature type="active site" description="Proton acceptor; for dehydratase activity" evidence="7">
    <location>
        <position position="984"/>
    </location>
</feature>
<dbReference type="PROSITE" id="PS52019">
    <property type="entry name" value="PKS_MFAS_DH"/>
    <property type="match status" value="1"/>
</dbReference>
<feature type="region of interest" description="C-terminal hotdog fold" evidence="7">
    <location>
        <begin position="1087"/>
        <end position="1229"/>
    </location>
</feature>
<feature type="region of interest" description="Disordered" evidence="8">
    <location>
        <begin position="1"/>
        <end position="45"/>
    </location>
</feature>
<accession>A0A0F7ZU26</accession>
<dbReference type="SMART" id="SM00827">
    <property type="entry name" value="PKS_AT"/>
    <property type="match status" value="1"/>
</dbReference>
<dbReference type="CDD" id="cd05274">
    <property type="entry name" value="KR_FAS_SDR_x"/>
    <property type="match status" value="1"/>
</dbReference>
<dbReference type="SUPFAM" id="SSF55048">
    <property type="entry name" value="Probable ACP-binding domain of malonyl-CoA ACP transacylase"/>
    <property type="match status" value="1"/>
</dbReference>
<evidence type="ECO:0000256" key="6">
    <source>
        <dbReference type="ARBA" id="ARBA00038879"/>
    </source>
</evidence>
<dbReference type="GO" id="GO:0044550">
    <property type="term" value="P:secondary metabolite biosynthetic process"/>
    <property type="evidence" value="ECO:0007669"/>
    <property type="project" value="UniProtKB-ARBA"/>
</dbReference>
<evidence type="ECO:0000256" key="4">
    <source>
        <dbReference type="ARBA" id="ARBA00023002"/>
    </source>
</evidence>
<feature type="region of interest" description="N-terminal hotdog fold" evidence="7">
    <location>
        <begin position="952"/>
        <end position="1070"/>
    </location>
</feature>
<dbReference type="InterPro" id="IPR057326">
    <property type="entry name" value="KR_dom"/>
</dbReference>
<evidence type="ECO:0000259" key="10">
    <source>
        <dbReference type="PROSITE" id="PS52004"/>
    </source>
</evidence>
<evidence type="ECO:0000256" key="8">
    <source>
        <dbReference type="SAM" id="MobiDB-lite"/>
    </source>
</evidence>
<keyword evidence="4" id="KW-0560">Oxidoreductase</keyword>
<evidence type="ECO:0000313" key="13">
    <source>
        <dbReference type="Proteomes" id="UP000054481"/>
    </source>
</evidence>
<dbReference type="InterPro" id="IPR014030">
    <property type="entry name" value="Ketoacyl_synth_N"/>
</dbReference>
<dbReference type="Pfam" id="PF00698">
    <property type="entry name" value="Acyl_transf_1"/>
    <property type="match status" value="1"/>
</dbReference>
<dbReference type="InterPro" id="IPR016035">
    <property type="entry name" value="Acyl_Trfase/lysoPLipase"/>
</dbReference>
<dbReference type="Gene3D" id="3.30.70.250">
    <property type="entry name" value="Malonyl-CoA ACP transacylase, ACP-binding"/>
    <property type="match status" value="1"/>
</dbReference>
<evidence type="ECO:0000256" key="2">
    <source>
        <dbReference type="ARBA" id="ARBA00022553"/>
    </source>
</evidence>
<dbReference type="InterPro" id="IPR014031">
    <property type="entry name" value="Ketoacyl_synth_C"/>
</dbReference>
<dbReference type="GO" id="GO:0031177">
    <property type="term" value="F:phosphopantetheine binding"/>
    <property type="evidence" value="ECO:0007669"/>
    <property type="project" value="InterPro"/>
</dbReference>
<evidence type="ECO:0000256" key="7">
    <source>
        <dbReference type="PROSITE-ProRule" id="PRU01363"/>
    </source>
</evidence>
<dbReference type="InterPro" id="IPR049552">
    <property type="entry name" value="PKS_DH_N"/>
</dbReference>
<evidence type="ECO:0000256" key="3">
    <source>
        <dbReference type="ARBA" id="ARBA00022679"/>
    </source>
</evidence>
<evidence type="ECO:0000313" key="12">
    <source>
        <dbReference type="EMBL" id="KJZ74128.1"/>
    </source>
</evidence>
<dbReference type="Gene3D" id="3.10.129.110">
    <property type="entry name" value="Polyketide synthase dehydratase"/>
    <property type="match status" value="1"/>
</dbReference>
<dbReference type="SMART" id="SM00822">
    <property type="entry name" value="PKS_KR"/>
    <property type="match status" value="1"/>
</dbReference>
<dbReference type="GO" id="GO:0050641">
    <property type="term" value="F:6-methylsalicylic acid synthase activity"/>
    <property type="evidence" value="ECO:0007669"/>
    <property type="project" value="UniProtKB-EC"/>
</dbReference>
<dbReference type="InterPro" id="IPR016036">
    <property type="entry name" value="Malonyl_transacylase_ACP-bd"/>
</dbReference>
<dbReference type="PROSITE" id="PS00012">
    <property type="entry name" value="PHOSPHOPANTETHEINE"/>
    <property type="match status" value="1"/>
</dbReference>
<dbReference type="PROSITE" id="PS00606">
    <property type="entry name" value="KS3_1"/>
    <property type="match status" value="1"/>
</dbReference>
<dbReference type="SMART" id="SM00825">
    <property type="entry name" value="PKS_KS"/>
    <property type="match status" value="1"/>
</dbReference>
<dbReference type="Pfam" id="PF02801">
    <property type="entry name" value="Ketoacyl-synt_C"/>
    <property type="match status" value="1"/>
</dbReference>
<dbReference type="Gene3D" id="3.40.366.10">
    <property type="entry name" value="Malonyl-Coenzyme A Acyl Carrier Protein, domain 2"/>
    <property type="match status" value="1"/>
</dbReference>
<feature type="domain" description="Carrier" evidence="9">
    <location>
        <begin position="1736"/>
        <end position="1814"/>
    </location>
</feature>
<dbReference type="PANTHER" id="PTHR43775">
    <property type="entry name" value="FATTY ACID SYNTHASE"/>
    <property type="match status" value="1"/>
</dbReference>
<dbReference type="InterPro" id="IPR050091">
    <property type="entry name" value="PKS_NRPS_Biosynth_Enz"/>
</dbReference>
<dbReference type="Gene3D" id="3.40.50.720">
    <property type="entry name" value="NAD(P)-binding Rossmann-like Domain"/>
    <property type="match status" value="1"/>
</dbReference>
<dbReference type="OrthoDB" id="329835at2759"/>
<feature type="compositionally biased region" description="Basic and acidic residues" evidence="8">
    <location>
        <begin position="1720"/>
        <end position="1730"/>
    </location>
</feature>
<dbReference type="Proteomes" id="UP000054481">
    <property type="component" value="Unassembled WGS sequence"/>
</dbReference>
<evidence type="ECO:0000256" key="5">
    <source>
        <dbReference type="ARBA" id="ARBA00023268"/>
    </source>
</evidence>
<dbReference type="Gene3D" id="3.40.47.10">
    <property type="match status" value="1"/>
</dbReference>
<feature type="domain" description="Ketosynthase family 3 (KS3)" evidence="10">
    <location>
        <begin position="47"/>
        <end position="474"/>
    </location>
</feature>
<dbReference type="PROSITE" id="PS50075">
    <property type="entry name" value="CARRIER"/>
    <property type="match status" value="1"/>
</dbReference>
<dbReference type="GO" id="GO:0016491">
    <property type="term" value="F:oxidoreductase activity"/>
    <property type="evidence" value="ECO:0007669"/>
    <property type="project" value="UniProtKB-KW"/>
</dbReference>
<keyword evidence="1" id="KW-0596">Phosphopantetheine</keyword>
<dbReference type="GO" id="GO:0006633">
    <property type="term" value="P:fatty acid biosynthetic process"/>
    <property type="evidence" value="ECO:0007669"/>
    <property type="project" value="InterPro"/>
</dbReference>
<dbReference type="SMART" id="SM00823">
    <property type="entry name" value="PKS_PP"/>
    <property type="match status" value="1"/>
</dbReference>
<name>A0A0F7ZU26_9HYPO</name>
<dbReference type="InterPro" id="IPR016039">
    <property type="entry name" value="Thiolase-like"/>
</dbReference>
<protein>
    <recommendedName>
        <fullName evidence="6">6-methylsalicylic acid synthase</fullName>
        <ecNumber evidence="6">2.3.1.165</ecNumber>
    </recommendedName>
</protein>
<dbReference type="InterPro" id="IPR001227">
    <property type="entry name" value="Ac_transferase_dom_sf"/>
</dbReference>
<dbReference type="SUPFAM" id="SSF52151">
    <property type="entry name" value="FabD/lysophospholipase-like"/>
    <property type="match status" value="1"/>
</dbReference>
<dbReference type="InterPro" id="IPR020806">
    <property type="entry name" value="PKS_PP-bd"/>
</dbReference>
<keyword evidence="3" id="KW-0808">Transferase</keyword>
<dbReference type="EC" id="2.3.1.165" evidence="6"/>
<dbReference type="SUPFAM" id="SSF51735">
    <property type="entry name" value="NAD(P)-binding Rossmann-fold domains"/>
    <property type="match status" value="2"/>
</dbReference>
<organism evidence="12 13">
    <name type="scientific">Hirsutella minnesotensis 3608</name>
    <dbReference type="NCBI Taxonomy" id="1043627"/>
    <lineage>
        <taxon>Eukaryota</taxon>
        <taxon>Fungi</taxon>
        <taxon>Dikarya</taxon>
        <taxon>Ascomycota</taxon>
        <taxon>Pezizomycotina</taxon>
        <taxon>Sordariomycetes</taxon>
        <taxon>Hypocreomycetidae</taxon>
        <taxon>Hypocreales</taxon>
        <taxon>Ophiocordycipitaceae</taxon>
        <taxon>Hirsutella</taxon>
    </lineage>
</organism>
<dbReference type="SMART" id="SM01294">
    <property type="entry name" value="PKS_PP_betabranch"/>
    <property type="match status" value="1"/>
</dbReference>
<dbReference type="Pfam" id="PF21089">
    <property type="entry name" value="PKS_DH_N"/>
    <property type="match status" value="1"/>
</dbReference>
<dbReference type="InterPro" id="IPR049900">
    <property type="entry name" value="PKS_mFAS_DH"/>
</dbReference>
<evidence type="ECO:0000259" key="11">
    <source>
        <dbReference type="PROSITE" id="PS52019"/>
    </source>
</evidence>
<dbReference type="EMBL" id="KQ030529">
    <property type="protein sequence ID" value="KJZ74128.1"/>
    <property type="molecule type" value="Genomic_DNA"/>
</dbReference>
<dbReference type="InterPro" id="IPR042104">
    <property type="entry name" value="PKS_dehydratase_sf"/>
</dbReference>
<dbReference type="Pfam" id="PF00109">
    <property type="entry name" value="ketoacyl-synt"/>
    <property type="match status" value="1"/>
</dbReference>
<dbReference type="InterPro" id="IPR014043">
    <property type="entry name" value="Acyl_transferase_dom"/>
</dbReference>
<keyword evidence="5" id="KW-0511">Multifunctional enzyme</keyword>
<reference evidence="12 13" key="1">
    <citation type="journal article" date="2014" name="Genome Biol. Evol.">
        <title>Comparative genomics and transcriptomics analyses reveal divergent lifestyle features of nematode endoparasitic fungus Hirsutella minnesotensis.</title>
        <authorList>
            <person name="Lai Y."/>
            <person name="Liu K."/>
            <person name="Zhang X."/>
            <person name="Zhang X."/>
            <person name="Li K."/>
            <person name="Wang N."/>
            <person name="Shu C."/>
            <person name="Wu Y."/>
            <person name="Wang C."/>
            <person name="Bushley K.E."/>
            <person name="Xiang M."/>
            <person name="Liu X."/>
        </authorList>
    </citation>
    <scope>NUCLEOTIDE SEQUENCE [LARGE SCALE GENOMIC DNA]</scope>
    <source>
        <strain evidence="12 13">3608</strain>
    </source>
</reference>
<evidence type="ECO:0000256" key="1">
    <source>
        <dbReference type="ARBA" id="ARBA00022450"/>
    </source>
</evidence>
<feature type="active site" description="Proton donor; for dehydratase activity" evidence="7">
    <location>
        <position position="1148"/>
    </location>
</feature>
<sequence length="1817" mass="194824">MQSSLRDSSSAAALNKPHASAEASSSLDLTGITTPSSRRGPPLSLRPGDVAIVGMACRTAGGIDSPEKLWQFLLDKKDGSGEVPQERWEPWLRRDARNAKEMAKTLTKGYFIQDLENFDASFFGISPKEAEQMDPHQRLALELTWEALESAGIDPRSLAGSDTAVYMGIDSDDYSRLLLEDIPNIEPWMGIGTAPHGVPNRISYHLDLMGPSAAVDAACASSLVAVHMGRQAIANGESQVALVGGVNVLLAPALTRMLGKAGALSPEGICRSFDDAANGYARGEGGAVVVLKHLPSAVADGDNILAVLKGSAIAQDGKTNGIMAPNPKAQALVGRQALQRAGFDPLSVGYVEAHATSTSLGDPCEIAALEEVYGSGAGRVSDKPVHVGSLKPNVGHLEAAAGAIGLVKAVMSVNKGMLAPQARLERLNTKVDWDRSGLRIVREAAKWDNSTGPRRAAICSYGYGGTVSHAVIEEMILHPSPSEPGENMNGAQWPTILTLSSSQEKRLSPHAKVLADWLASPVGRRSSLRAIANTLAQRRVRNDYLAAFVVQSHDDAISALRQFVTGEASDSPSVVQGRTLSAKPSALWVFSGHGAQWKEMGKDLLSDPVFHMIVSDLDAVIKPESGFSAVEALRSGDLEGTESVQILTYVIQVGLSQVLRSRGIRPQAVIGHSVGEIAASVAAGCLTPGEGALIVTRRAKLYSQVRKKRLGGMALVNQSFEKTTEMLGDGVELVAAIDASPLSCVVSGPADAVDRFMEDMKARDIRAFRVKTDVAFHSPMLEQLVDPLRDVLAGALCPQPPVIPIYSTSSADPRSSALRDVDYWIGNMISPVKLRAAVDCAVDDGHLAIVEVSSHPVVSQSISETLSERGLDDCDCVVISIMNRDASPRMTIQQAIARLYANGVDVDFESQLGHRKFWCQEVPRTPWQHRPYYRQVATGPLADCAVHDVDKHNLLGQRISVASSASVLYTTMFDENNKPYPLTHPLDGTEIIPAAVYINTFHHATGAAVLSDIRLKVPLPVGAEKRTVQVMVWEDSIEVASSLISESSTRVEQTSIEHATAKWNSPVQVDPSRKEVLDVEAIKLRIANVLPNDFSVQYLSKIGVAGIAFPWQVVEHHGNGKEMMAKVDMNPSLDEIDWDAQSWGPLLDAATSVGSTIFSDQPKLRIVSQIDRVELLTDEPLPKVGYLHVEEARDAQDLAVHVSVLNERGETLARLKSMRLSDVEGAPGISGGMDSLVHHIDWVPPSFSETPRPLDQVVLVSEDENVIESYSRQLRPRTDRILRFKNAQELEAASATELVSRVREQGVDIFYIPNSVSDIESVSAAVEESIWQATSLVRLMLDLDLPSSKLFVITSRTYTGESVTGLAHGALYGLARIIASEHPDVWGGLLDTETPETFPILAVRYVEGHEVLRVIDGLPRRAVMRPLSPRQRHAPGSTATLLPRASGTYVVAGGLGEFGLATVGFLVERGAKRIVVVSRSGLPPRQRWSELATGDARLAGIVGQLRGFEAAGATVLAVALDLSAGDAAEALAGAISSFELPPVLGVVHAAGVLEDSLLLQTTRDSFARVLAPKVSGALALHRAFPPASLDFFVLYSSIGQLVGTAGQASYGSGNAFLDALAVHRRARGDNAVALQFTAIRGMGMATSTDILAAELESKGITDITCQDAFRAWEHVGKYDVGGAVVTRCLPVDEGSPAPIPLLDGVVVTRPRASGSAAAEADGRDAAEHARPTGSAELDNWLDEKIRHSIASVLKISDIDDIDRRTQISDLGVDSVMTTALRHKLQSTLDVKVPPTLTWNHPTVSHLVPWFRAKLQNG</sequence>
<dbReference type="InterPro" id="IPR018201">
    <property type="entry name" value="Ketoacyl_synth_AS"/>
</dbReference>
<dbReference type="Pfam" id="PF08659">
    <property type="entry name" value="KR"/>
    <property type="match status" value="1"/>
</dbReference>
<dbReference type="InterPro" id="IPR020841">
    <property type="entry name" value="PKS_Beta-ketoAc_synthase_dom"/>
</dbReference>
<dbReference type="SUPFAM" id="SSF47336">
    <property type="entry name" value="ACP-like"/>
    <property type="match status" value="1"/>
</dbReference>
<dbReference type="PROSITE" id="PS52004">
    <property type="entry name" value="KS3_2"/>
    <property type="match status" value="1"/>
</dbReference>
<proteinExistence type="predicted"/>
<dbReference type="Gene3D" id="1.10.1200.10">
    <property type="entry name" value="ACP-like"/>
    <property type="match status" value="1"/>
</dbReference>
<dbReference type="InterPro" id="IPR006162">
    <property type="entry name" value="Ppantetheine_attach_site"/>
</dbReference>
<evidence type="ECO:0000259" key="9">
    <source>
        <dbReference type="PROSITE" id="PS50075"/>
    </source>
</evidence>
<dbReference type="CDD" id="cd00833">
    <property type="entry name" value="PKS"/>
    <property type="match status" value="1"/>
</dbReference>
<dbReference type="GO" id="GO:0004315">
    <property type="term" value="F:3-oxoacyl-[acyl-carrier-protein] synthase activity"/>
    <property type="evidence" value="ECO:0007669"/>
    <property type="project" value="InterPro"/>
</dbReference>
<dbReference type="InterPro" id="IPR013968">
    <property type="entry name" value="PKS_KR"/>
</dbReference>
<dbReference type="InterPro" id="IPR036291">
    <property type="entry name" value="NAD(P)-bd_dom_sf"/>
</dbReference>
<keyword evidence="13" id="KW-1185">Reference proteome</keyword>
<dbReference type="PANTHER" id="PTHR43775:SF22">
    <property type="entry name" value="SYNTHASE, PUTATIVE (JCVI)-RELATED"/>
    <property type="match status" value="1"/>
</dbReference>
<feature type="compositionally biased region" description="Polar residues" evidence="8">
    <location>
        <begin position="22"/>
        <end position="37"/>
    </location>
</feature>
<dbReference type="GO" id="GO:0004312">
    <property type="term" value="F:fatty acid synthase activity"/>
    <property type="evidence" value="ECO:0007669"/>
    <property type="project" value="TreeGrafter"/>
</dbReference>
<dbReference type="InterPro" id="IPR009081">
    <property type="entry name" value="PP-bd_ACP"/>
</dbReference>
<gene>
    <name evidence="12" type="ORF">HIM_06577</name>
</gene>
<feature type="domain" description="PKS/mFAS DH" evidence="11">
    <location>
        <begin position="952"/>
        <end position="1229"/>
    </location>
</feature>
<keyword evidence="2" id="KW-0597">Phosphoprotein</keyword>